<reference evidence="2" key="2">
    <citation type="submission" date="2015-07" db="EMBL/GenBank/DDBJ databases">
        <authorList>
            <person name="Noorani M."/>
        </authorList>
    </citation>
    <scope>NUCLEOTIDE SEQUENCE</scope>
    <source>
        <strain evidence="2">Yugu1</strain>
    </source>
</reference>
<gene>
    <name evidence="2" type="ORF">SETIT_7G031900v2</name>
</gene>
<feature type="region of interest" description="Disordered" evidence="1">
    <location>
        <begin position="69"/>
        <end position="89"/>
    </location>
</feature>
<feature type="compositionally biased region" description="Polar residues" evidence="1">
    <location>
        <begin position="77"/>
        <end position="86"/>
    </location>
</feature>
<dbReference type="EMBL" id="CM003534">
    <property type="protein sequence ID" value="RCV32799.1"/>
    <property type="molecule type" value="Genomic_DNA"/>
</dbReference>
<dbReference type="AlphaFoldDB" id="A0A368RTC7"/>
<proteinExistence type="predicted"/>
<organism evidence="2">
    <name type="scientific">Setaria italica</name>
    <name type="common">Foxtail millet</name>
    <name type="synonym">Panicum italicum</name>
    <dbReference type="NCBI Taxonomy" id="4555"/>
    <lineage>
        <taxon>Eukaryota</taxon>
        <taxon>Viridiplantae</taxon>
        <taxon>Streptophyta</taxon>
        <taxon>Embryophyta</taxon>
        <taxon>Tracheophyta</taxon>
        <taxon>Spermatophyta</taxon>
        <taxon>Magnoliopsida</taxon>
        <taxon>Liliopsida</taxon>
        <taxon>Poales</taxon>
        <taxon>Poaceae</taxon>
        <taxon>PACMAD clade</taxon>
        <taxon>Panicoideae</taxon>
        <taxon>Panicodae</taxon>
        <taxon>Paniceae</taxon>
        <taxon>Cenchrinae</taxon>
        <taxon>Setaria</taxon>
    </lineage>
</organism>
<reference evidence="2" key="1">
    <citation type="journal article" date="2012" name="Nat. Biotechnol.">
        <title>Reference genome sequence of the model plant Setaria.</title>
        <authorList>
            <person name="Bennetzen J.L."/>
            <person name="Schmutz J."/>
            <person name="Wang H."/>
            <person name="Percifield R."/>
            <person name="Hawkins J."/>
            <person name="Pontaroli A.C."/>
            <person name="Estep M."/>
            <person name="Feng L."/>
            <person name="Vaughn J.N."/>
            <person name="Grimwood J."/>
            <person name="Jenkins J."/>
            <person name="Barry K."/>
            <person name="Lindquist E."/>
            <person name="Hellsten U."/>
            <person name="Deshpande S."/>
            <person name="Wang X."/>
            <person name="Wu X."/>
            <person name="Mitros T."/>
            <person name="Triplett J."/>
            <person name="Yang X."/>
            <person name="Ye C.Y."/>
            <person name="Mauro-Herrera M."/>
            <person name="Wang L."/>
            <person name="Li P."/>
            <person name="Sharma M."/>
            <person name="Sharma R."/>
            <person name="Ronald P.C."/>
            <person name="Panaud O."/>
            <person name="Kellogg E.A."/>
            <person name="Brutnell T.P."/>
            <person name="Doust A.N."/>
            <person name="Tuskan G.A."/>
            <person name="Rokhsar D."/>
            <person name="Devos K.M."/>
        </authorList>
    </citation>
    <scope>NUCLEOTIDE SEQUENCE [LARGE SCALE GENOMIC DNA]</scope>
    <source>
        <strain evidence="2">Yugu1</strain>
    </source>
</reference>
<sequence>MDDCKPIKTLMPTNGYLNLDEGARASCRFHLLASQAAVTICSLSSPLGSFFSSCSPSLPFFHTKQVEGKSSERSRAASKNRTSSYLSPPACHLTQNSKHAGSFSHPRQKQLAAHLLSPLISSPILLLLQSATTITNCLSVPISSQCHQFTCYARPESQCHLRTGKLLPSGSWCRLGVAGEERHHHGNNGLHLRRQPFCALGTKLLPLPLLHCDRAAIRPVYNLFDGLRQQQTEN</sequence>
<evidence type="ECO:0000256" key="1">
    <source>
        <dbReference type="SAM" id="MobiDB-lite"/>
    </source>
</evidence>
<accession>A0A368RTC7</accession>
<dbReference type="EMBL" id="CM003534">
    <property type="protein sequence ID" value="RCV32800.1"/>
    <property type="molecule type" value="Genomic_DNA"/>
</dbReference>
<protein>
    <submittedName>
        <fullName evidence="2">Uncharacterized protein</fullName>
    </submittedName>
</protein>
<evidence type="ECO:0000313" key="2">
    <source>
        <dbReference type="EMBL" id="RCV32800.1"/>
    </source>
</evidence>
<name>A0A368RTC7_SETIT</name>